<name>A0A4Q7V2X5_PSEST</name>
<feature type="region of interest" description="Disordered" evidence="1">
    <location>
        <begin position="1"/>
        <end position="30"/>
    </location>
</feature>
<keyword evidence="3" id="KW-1185">Reference proteome</keyword>
<gene>
    <name evidence="2" type="ORF">EV383_5407</name>
</gene>
<reference evidence="2 3" key="1">
    <citation type="submission" date="2019-02" db="EMBL/GenBank/DDBJ databases">
        <title>Sequencing the genomes of 1000 actinobacteria strains.</title>
        <authorList>
            <person name="Klenk H.-P."/>
        </authorList>
    </citation>
    <scope>NUCLEOTIDE SEQUENCE [LARGE SCALE GENOMIC DNA]</scope>
    <source>
        <strain evidence="2 3">DSM 45779</strain>
    </source>
</reference>
<evidence type="ECO:0000313" key="2">
    <source>
        <dbReference type="EMBL" id="RZT88465.1"/>
    </source>
</evidence>
<dbReference type="AlphaFoldDB" id="A0A4Q7V2X5"/>
<accession>A0A4Q7V2X5</accession>
<evidence type="ECO:0000313" key="3">
    <source>
        <dbReference type="Proteomes" id="UP000291591"/>
    </source>
</evidence>
<evidence type="ECO:0000256" key="1">
    <source>
        <dbReference type="SAM" id="MobiDB-lite"/>
    </source>
</evidence>
<proteinExistence type="predicted"/>
<sequence length="81" mass="8641">MQVLHHDEVDDVGARVPGHIGDLPADAHPVLPRDRRAASDRHSWAVSIPPILPQTGRVRTPSGVDAPRTAAWGARASARDG</sequence>
<dbReference type="Proteomes" id="UP000291591">
    <property type="component" value="Unassembled WGS sequence"/>
</dbReference>
<organism evidence="2 3">
    <name type="scientific">Pseudonocardia sediminis</name>
    <dbReference type="NCBI Taxonomy" id="1397368"/>
    <lineage>
        <taxon>Bacteria</taxon>
        <taxon>Bacillati</taxon>
        <taxon>Actinomycetota</taxon>
        <taxon>Actinomycetes</taxon>
        <taxon>Pseudonocardiales</taxon>
        <taxon>Pseudonocardiaceae</taxon>
        <taxon>Pseudonocardia</taxon>
    </lineage>
</organism>
<protein>
    <submittedName>
        <fullName evidence="2">Uncharacterized protein</fullName>
    </submittedName>
</protein>
<feature type="region of interest" description="Disordered" evidence="1">
    <location>
        <begin position="52"/>
        <end position="81"/>
    </location>
</feature>
<dbReference type="EMBL" id="SHKL01000001">
    <property type="protein sequence ID" value="RZT88465.1"/>
    <property type="molecule type" value="Genomic_DNA"/>
</dbReference>
<comment type="caution">
    <text evidence="2">The sequence shown here is derived from an EMBL/GenBank/DDBJ whole genome shotgun (WGS) entry which is preliminary data.</text>
</comment>